<keyword evidence="2" id="KW-1185">Reference proteome</keyword>
<dbReference type="InterPro" id="IPR001611">
    <property type="entry name" value="Leu-rich_rpt"/>
</dbReference>
<dbReference type="PANTHER" id="PTHR48010">
    <property type="entry name" value="OS05G0588300 PROTEIN"/>
    <property type="match status" value="1"/>
</dbReference>
<dbReference type="AlphaFoldDB" id="A0A6P8D9U2"/>
<dbReference type="OrthoDB" id="2151624at2759"/>
<dbReference type="SUPFAM" id="SSF52058">
    <property type="entry name" value="L domain-like"/>
    <property type="match status" value="1"/>
</dbReference>
<dbReference type="Proteomes" id="UP000515151">
    <property type="component" value="Chromosome 4"/>
</dbReference>
<dbReference type="InterPro" id="IPR050994">
    <property type="entry name" value="At_inactive_RLKs"/>
</dbReference>
<dbReference type="InterPro" id="IPR032675">
    <property type="entry name" value="LRR_dom_sf"/>
</dbReference>
<feature type="transmembrane region" description="Helical" evidence="1">
    <location>
        <begin position="153"/>
        <end position="175"/>
    </location>
</feature>
<dbReference type="GO" id="GO:0016301">
    <property type="term" value="F:kinase activity"/>
    <property type="evidence" value="ECO:0007669"/>
    <property type="project" value="UniProtKB-KW"/>
</dbReference>
<organism evidence="2 3">
    <name type="scientific">Punica granatum</name>
    <name type="common">Pomegranate</name>
    <dbReference type="NCBI Taxonomy" id="22663"/>
    <lineage>
        <taxon>Eukaryota</taxon>
        <taxon>Viridiplantae</taxon>
        <taxon>Streptophyta</taxon>
        <taxon>Embryophyta</taxon>
        <taxon>Tracheophyta</taxon>
        <taxon>Spermatophyta</taxon>
        <taxon>Magnoliopsida</taxon>
        <taxon>eudicotyledons</taxon>
        <taxon>Gunneridae</taxon>
        <taxon>Pentapetalae</taxon>
        <taxon>rosids</taxon>
        <taxon>malvids</taxon>
        <taxon>Myrtales</taxon>
        <taxon>Lythraceae</taxon>
        <taxon>Punica</taxon>
    </lineage>
</organism>
<evidence type="ECO:0000256" key="1">
    <source>
        <dbReference type="SAM" id="Phobius"/>
    </source>
</evidence>
<evidence type="ECO:0000313" key="3">
    <source>
        <dbReference type="RefSeq" id="XP_031390306.1"/>
    </source>
</evidence>
<keyword evidence="1" id="KW-0472">Membrane</keyword>
<accession>A0A6P8D9U2</accession>
<reference evidence="2" key="1">
    <citation type="journal article" date="2020" name="Plant Biotechnol. J.">
        <title>The pomegranate (Punica granatum L.) draft genome dissects genetic divergence between soft- and hard-seeded cultivars.</title>
        <authorList>
            <person name="Luo X."/>
            <person name="Li H."/>
            <person name="Wu Z."/>
            <person name="Yao W."/>
            <person name="Zhao P."/>
            <person name="Cao D."/>
            <person name="Yu H."/>
            <person name="Li K."/>
            <person name="Poudel K."/>
            <person name="Zhao D."/>
            <person name="Zhang F."/>
            <person name="Xia X."/>
            <person name="Chen L."/>
            <person name="Wang Q."/>
            <person name="Jing D."/>
            <person name="Cao S."/>
        </authorList>
    </citation>
    <scope>NUCLEOTIDE SEQUENCE [LARGE SCALE GENOMIC DNA]</scope>
    <source>
        <strain evidence="2">cv. Tunisia</strain>
    </source>
</reference>
<dbReference type="PANTHER" id="PTHR48010:SF55">
    <property type="entry name" value="OS01G0607900 PROTEIN"/>
    <property type="match status" value="1"/>
</dbReference>
<gene>
    <name evidence="3" type="primary">LOC116202824</name>
</gene>
<keyword evidence="1" id="KW-0812">Transmembrane</keyword>
<dbReference type="GeneID" id="116202824"/>
<proteinExistence type="predicted"/>
<dbReference type="Gene3D" id="3.80.10.10">
    <property type="entry name" value="Ribonuclease Inhibitor"/>
    <property type="match status" value="1"/>
</dbReference>
<dbReference type="Pfam" id="PF00560">
    <property type="entry name" value="LRR_1"/>
    <property type="match status" value="3"/>
</dbReference>
<keyword evidence="3" id="KW-0675">Receptor</keyword>
<keyword evidence="1" id="KW-1133">Transmembrane helix</keyword>
<protein>
    <submittedName>
        <fullName evidence="3">Probable inactive receptor kinase At1g27190</fullName>
    </submittedName>
</protein>
<keyword evidence="3" id="KW-0808">Transferase</keyword>
<name>A0A6P8D9U2_PUNGR</name>
<evidence type="ECO:0000313" key="2">
    <source>
        <dbReference type="Proteomes" id="UP000515151"/>
    </source>
</evidence>
<dbReference type="RefSeq" id="XP_031390306.1">
    <property type="nucleotide sequence ID" value="XM_031534446.1"/>
</dbReference>
<sequence>MAAPATAFFVNSKPKNFKLPLLNLLRDSASLLIGLDLQGNKLYGPIPSLIRTWVPYVTVLILSDNLLSGRLPVGIANCSFLNVLLLSNNRFSGTIPYELPSAGRLNEFSVANNNLEGVIPPNLTRFDKADFAGNQGLCGKPMGKCRVSNRKKIAIVLAAGVSGAVGSILLSLALWRMRVI</sequence>
<keyword evidence="3" id="KW-0418">Kinase</keyword>
<reference evidence="3" key="2">
    <citation type="submission" date="2025-08" db="UniProtKB">
        <authorList>
            <consortium name="RefSeq"/>
        </authorList>
    </citation>
    <scope>IDENTIFICATION</scope>
    <source>
        <tissue evidence="3">Leaf</tissue>
    </source>
</reference>